<protein>
    <submittedName>
        <fullName evidence="2">Uncharacterized protein</fullName>
    </submittedName>
</protein>
<name>A0A7G5B8N8_9CAUD</name>
<proteinExistence type="predicted"/>
<keyword evidence="1" id="KW-0812">Transmembrane</keyword>
<keyword evidence="3" id="KW-1185">Reference proteome</keyword>
<evidence type="ECO:0000256" key="1">
    <source>
        <dbReference type="SAM" id="Phobius"/>
    </source>
</evidence>
<gene>
    <name evidence="2" type="ORF">B2_00027</name>
</gene>
<sequence length="120" mass="12866">MTFNRDVNCYRAAPRSLQTSKFGCYAELSVIPTRRRSVWPVICYAAVAVSAVAVSAVLIALVLSGCDEAPLSAAGKEDCVVVYTYYGADRQFVRCSGRGAVVPRMDGKIGKKPATLVSAR</sequence>
<organism evidence="2 3">
    <name type="scientific">Ralstonia phage Cimandef</name>
    <dbReference type="NCBI Taxonomy" id="2759720"/>
    <lineage>
        <taxon>Viruses</taxon>
        <taxon>Duplodnaviria</taxon>
        <taxon>Heunggongvirae</taxon>
        <taxon>Uroviricota</taxon>
        <taxon>Caudoviricetes</taxon>
        <taxon>Cimandefvirus</taxon>
        <taxon>Cimandefvirus cimandef</taxon>
    </lineage>
</organism>
<accession>A0A7G5B8N8</accession>
<keyword evidence="1" id="KW-0472">Membrane</keyword>
<reference evidence="2" key="1">
    <citation type="submission" date="2020-07" db="EMBL/GenBank/DDBJ databases">
        <title>Ralstonia phages.</title>
        <authorList>
            <person name="Trotereau A."/>
            <person name="Boyer C."/>
            <person name="Torres-Barcelo C."/>
        </authorList>
    </citation>
    <scope>NUCLEOTIDE SEQUENCE [LARGE SCALE GENOMIC DNA]</scope>
</reference>
<feature type="transmembrane region" description="Helical" evidence="1">
    <location>
        <begin position="41"/>
        <end position="63"/>
    </location>
</feature>
<keyword evidence="1" id="KW-1133">Transmembrane helix</keyword>
<dbReference type="EMBL" id="MT740730">
    <property type="protein sequence ID" value="QMV32661.1"/>
    <property type="molecule type" value="Genomic_DNA"/>
</dbReference>
<dbReference type="Proteomes" id="UP000515365">
    <property type="component" value="Segment"/>
</dbReference>
<evidence type="ECO:0000313" key="2">
    <source>
        <dbReference type="EMBL" id="QMV32661.1"/>
    </source>
</evidence>
<evidence type="ECO:0000313" key="3">
    <source>
        <dbReference type="Proteomes" id="UP000515365"/>
    </source>
</evidence>